<evidence type="ECO:0000313" key="5">
    <source>
        <dbReference type="EMBL" id="BAZ01968.1"/>
    </source>
</evidence>
<dbReference type="SUPFAM" id="SSF48371">
    <property type="entry name" value="ARM repeat"/>
    <property type="match status" value="3"/>
</dbReference>
<dbReference type="GO" id="GO:0030089">
    <property type="term" value="C:phycobilisome"/>
    <property type="evidence" value="ECO:0007669"/>
    <property type="project" value="UniProtKB-KW"/>
</dbReference>
<keyword evidence="4" id="KW-0456">Lyase</keyword>
<evidence type="ECO:0000256" key="3">
    <source>
        <dbReference type="ARBA" id="ARBA00022738"/>
    </source>
</evidence>
<sequence length="1121" mass="124321">MQPLQPVSVADLQAFLDTPEQLLQQSPQLQLAVASYIETPRSLLEVLANSTDTQVSQAASLHVNYAGEITENWQQVVDTILQQQQLGQNDRLAVELLKLGTVPPCFFSEWVPAEKLIPALRNPHMPLKYRLQLLERLAQEPTLEPRLQVAESPETPLAVLEQLAGDLELPIRLAVKFNPSCPPSLIELVEGQHTVASDWNTDAEQLTMLGQSRWPWIRLAVAQNPSATAETLMQLAGDGVYKIQLAISQNPLAPTQALNLLVNHYYDEIQTALAKHPKTSEEALLKLYPKHKHTIITQRKNLPLSIIDQLVRDRSDKNFYYYVNSVINQPNTSGEILELLANDSLESMRVKVAKHPQVLVSTLKQLAKDSSSEVREAVISHPKTPKAVKKSLLSKNQTNYVYRISSGFKPKDQQQKLEQQSQDPNTSPHILAELAKSSDSIIRCYVGKNSSTPLEALIELMKDSNLQVRECVLRNINIPYLEEHQRIMIEEEYKQMILGRYRLLLSQLDTEEITNAHQLMARRTDSPYALAQVLEKGDRNSKLTAARSNKTPIQVLQQLAKDADEAVRQAVSQNANLPLHNLLELARDPSVNVRSNLAYKPSHSKTPTPIQLLEILAQDESERIRARVAEHPNTPVEILVRLANDSSREVKTKLIANPNTPTTILNRLGLEENLVNQRNPNTPGIVLAQAVKSMSGKNLADFIKHPVKGSQMPAETLAQLATHTDSSVRYRVASHPNTPATVLRQLARDSYVATVRAVASNPNTSPETLEVLASHPDFTTRLDVVRNPNTPPRALSQIVQSTQNSGNTPNQTVDMLKSAFPGNHNDVLRSIAGNPHTPIEALEILARREFVGATPDPQALIPPTTDDEIVRSLAYNPSLTPQLLAILTHDPSIEVRVCLVRHPNLTEALWLRLAEDTAISVREAVAAANNAPVSVLELLARDEQSEVRIKVATNSNTLIPVLELLARDENPSVRTAAASNPHLPESILTQLASDEKVEVRRAVAQNPNTPAAIKQTLRDLLVQPNTQQATSTTLRGISRIYNPSSDDITTILAEYANSDNAFVRLVTLLHPLTPPEILTQATQSASWLERYAVADNPATPRELRQQLTQDSNRVVRVAAKV</sequence>
<evidence type="ECO:0000313" key="6">
    <source>
        <dbReference type="Proteomes" id="UP000218785"/>
    </source>
</evidence>
<dbReference type="Pfam" id="PF12765">
    <property type="entry name" value="Cohesin_HEAT"/>
    <property type="match status" value="1"/>
</dbReference>
<dbReference type="Proteomes" id="UP000218785">
    <property type="component" value="Chromosome"/>
</dbReference>
<dbReference type="Gene3D" id="1.25.10.10">
    <property type="entry name" value="Leucine-rich Repeat Variant"/>
    <property type="match status" value="5"/>
</dbReference>
<dbReference type="PROSITE" id="PS50077">
    <property type="entry name" value="HEAT_REPEAT"/>
    <property type="match status" value="1"/>
</dbReference>
<evidence type="ECO:0000256" key="4">
    <source>
        <dbReference type="ARBA" id="ARBA00023239"/>
    </source>
</evidence>
<dbReference type="InterPro" id="IPR021133">
    <property type="entry name" value="HEAT_type_2"/>
</dbReference>
<comment type="similarity">
    <text evidence="1">Belongs to the CpcE/RpcE/PecE family.</text>
</comment>
<protein>
    <submittedName>
        <fullName evidence="5">Leucine rich repeat variant</fullName>
    </submittedName>
</protein>
<dbReference type="InterPro" id="IPR011989">
    <property type="entry name" value="ARM-like"/>
</dbReference>
<dbReference type="InterPro" id="IPR026003">
    <property type="entry name" value="Cohesin_HEAT"/>
</dbReference>
<dbReference type="EMBL" id="AP018248">
    <property type="protein sequence ID" value="BAZ01968.1"/>
    <property type="molecule type" value="Genomic_DNA"/>
</dbReference>
<keyword evidence="3" id="KW-0605">Phycobilisome</keyword>
<keyword evidence="6" id="KW-1185">Reference proteome</keyword>
<dbReference type="KEGG" id="ttq:NIES37_59750"/>
<accession>A0A1Z4N8A9</accession>
<organism evidence="5 6">
    <name type="scientific">Tolypothrix tenuis PCC 7101</name>
    <dbReference type="NCBI Taxonomy" id="231146"/>
    <lineage>
        <taxon>Bacteria</taxon>
        <taxon>Bacillati</taxon>
        <taxon>Cyanobacteriota</taxon>
        <taxon>Cyanophyceae</taxon>
        <taxon>Nostocales</taxon>
        <taxon>Tolypothrichaceae</taxon>
        <taxon>Tolypothrix</taxon>
    </lineage>
</organism>
<name>A0A1Z4N8A9_9CYAN</name>
<dbReference type="AlphaFoldDB" id="A0A1Z4N8A9"/>
<evidence type="ECO:0000256" key="1">
    <source>
        <dbReference type="ARBA" id="ARBA00009299"/>
    </source>
</evidence>
<dbReference type="Pfam" id="PF01816">
    <property type="entry name" value="LRV"/>
    <property type="match status" value="1"/>
</dbReference>
<gene>
    <name evidence="5" type="ORF">NIES37_59750</name>
</gene>
<dbReference type="GO" id="GO:0016829">
    <property type="term" value="F:lyase activity"/>
    <property type="evidence" value="ECO:0007669"/>
    <property type="project" value="UniProtKB-KW"/>
</dbReference>
<evidence type="ECO:0000256" key="2">
    <source>
        <dbReference type="ARBA" id="ARBA00022549"/>
    </source>
</evidence>
<proteinExistence type="inferred from homology"/>
<keyword evidence="2" id="KW-0042">Antenna complex</keyword>
<dbReference type="InterPro" id="IPR004830">
    <property type="entry name" value="LRR_variant"/>
</dbReference>
<reference evidence="5 6" key="1">
    <citation type="submission" date="2017-06" db="EMBL/GenBank/DDBJ databases">
        <title>Genome sequencing of cyanobaciteial culture collection at National Institute for Environmental Studies (NIES).</title>
        <authorList>
            <person name="Hirose Y."/>
            <person name="Shimura Y."/>
            <person name="Fujisawa T."/>
            <person name="Nakamura Y."/>
            <person name="Kawachi M."/>
        </authorList>
    </citation>
    <scope>NUCLEOTIDE SEQUENCE [LARGE SCALE GENOMIC DNA]</scope>
    <source>
        <strain evidence="5 6">NIES-37</strain>
    </source>
</reference>
<dbReference type="InterPro" id="IPR016024">
    <property type="entry name" value="ARM-type_fold"/>
</dbReference>